<evidence type="ECO:0000256" key="4">
    <source>
        <dbReference type="ARBA" id="ARBA00023136"/>
    </source>
</evidence>
<dbReference type="GO" id="GO:0009403">
    <property type="term" value="P:toxin biosynthetic process"/>
    <property type="evidence" value="ECO:0007669"/>
    <property type="project" value="InterPro"/>
</dbReference>
<dbReference type="Pfam" id="PF13365">
    <property type="entry name" value="Trypsin_2"/>
    <property type="match status" value="1"/>
</dbReference>
<reference evidence="6 7" key="1">
    <citation type="submission" date="2016-10" db="EMBL/GenBank/DDBJ databases">
        <authorList>
            <person name="de Groot N.N."/>
        </authorList>
    </citation>
    <scope>NUCLEOTIDE SEQUENCE [LARGE SCALE GENOMIC DNA]</scope>
    <source>
        <strain evidence="6 7">DSM 23142</strain>
    </source>
</reference>
<keyword evidence="4 5" id="KW-0472">Membrane</keyword>
<dbReference type="PANTHER" id="PTHR43019">
    <property type="entry name" value="SERINE ENDOPROTEASE DEGS"/>
    <property type="match status" value="1"/>
</dbReference>
<keyword evidence="2 5" id="KW-0812">Transmembrane</keyword>
<dbReference type="PRINTS" id="PR00834">
    <property type="entry name" value="PROTEASES2C"/>
</dbReference>
<dbReference type="GO" id="GO:0006508">
    <property type="term" value="P:proteolysis"/>
    <property type="evidence" value="ECO:0007669"/>
    <property type="project" value="InterPro"/>
</dbReference>
<dbReference type="PANTHER" id="PTHR43019:SF23">
    <property type="entry name" value="PROTEASE DO-LIKE 5, CHLOROPLASTIC"/>
    <property type="match status" value="1"/>
</dbReference>
<dbReference type="InterPro" id="IPR001940">
    <property type="entry name" value="Peptidase_S1C"/>
</dbReference>
<dbReference type="InterPro" id="IPR043504">
    <property type="entry name" value="Peptidase_S1_PA_chymotrypsin"/>
</dbReference>
<protein>
    <submittedName>
        <fullName evidence="6">Colicin V production protein</fullName>
    </submittedName>
</protein>
<comment type="subcellular location">
    <subcellularLocation>
        <location evidence="1">Membrane</location>
        <topology evidence="1">Multi-pass membrane protein</topology>
    </subcellularLocation>
</comment>
<dbReference type="OrthoDB" id="9766361at2"/>
<dbReference type="SUPFAM" id="SSF50494">
    <property type="entry name" value="Trypsin-like serine proteases"/>
    <property type="match status" value="1"/>
</dbReference>
<dbReference type="Gene3D" id="2.40.10.10">
    <property type="entry name" value="Trypsin-like serine proteases"/>
    <property type="match status" value="2"/>
</dbReference>
<dbReference type="InterPro" id="IPR009003">
    <property type="entry name" value="Peptidase_S1_PA"/>
</dbReference>
<feature type="transmembrane region" description="Helical" evidence="5">
    <location>
        <begin position="31"/>
        <end position="48"/>
    </location>
</feature>
<evidence type="ECO:0000313" key="6">
    <source>
        <dbReference type="EMBL" id="SDH06137.1"/>
    </source>
</evidence>
<dbReference type="NCBIfam" id="NF033740">
    <property type="entry name" value="MarP_fam_protase"/>
    <property type="match status" value="1"/>
</dbReference>
<dbReference type="GO" id="GO:0016020">
    <property type="term" value="C:membrane"/>
    <property type="evidence" value="ECO:0007669"/>
    <property type="project" value="UniProtKB-SubCell"/>
</dbReference>
<gene>
    <name evidence="6" type="ORF">SAMN04489810_2010</name>
</gene>
<dbReference type="EMBL" id="LT629692">
    <property type="protein sequence ID" value="SDH06137.1"/>
    <property type="molecule type" value="Genomic_DNA"/>
</dbReference>
<name>A0A1G7ZC30_9MICO</name>
<dbReference type="STRING" id="370764.SAMN04489810_2010"/>
<evidence type="ECO:0000313" key="7">
    <source>
        <dbReference type="Proteomes" id="UP000199009"/>
    </source>
</evidence>
<dbReference type="InterPro" id="IPR003825">
    <property type="entry name" value="Colicin-V_CvpA"/>
</dbReference>
<feature type="transmembrane region" description="Helical" evidence="5">
    <location>
        <begin position="96"/>
        <end position="121"/>
    </location>
</feature>
<feature type="transmembrane region" description="Helical" evidence="5">
    <location>
        <begin position="6"/>
        <end position="24"/>
    </location>
</feature>
<evidence type="ECO:0000256" key="3">
    <source>
        <dbReference type="ARBA" id="ARBA00022989"/>
    </source>
</evidence>
<dbReference type="RefSeq" id="WP_091489303.1">
    <property type="nucleotide sequence ID" value="NZ_LT629692.1"/>
</dbReference>
<proteinExistence type="predicted"/>
<dbReference type="GO" id="GO:0004252">
    <property type="term" value="F:serine-type endopeptidase activity"/>
    <property type="evidence" value="ECO:0007669"/>
    <property type="project" value="InterPro"/>
</dbReference>
<evidence type="ECO:0000256" key="2">
    <source>
        <dbReference type="ARBA" id="ARBA00022692"/>
    </source>
</evidence>
<dbReference type="AlphaFoldDB" id="A0A1G7ZC30"/>
<feature type="transmembrane region" description="Helical" evidence="5">
    <location>
        <begin position="60"/>
        <end position="84"/>
    </location>
</feature>
<sequence>MIVVEIVLIGILLIALIAGVRRGFVASLGSIVGLVLGGIAAFWLVPVVNDLWPWQSTRVVAVIILTIVLLVGGGFGGAAAGVALRSGVDRTPLRVFDRILGGALAVVAGALSLTLVSSALVSTGTPVLSTALASSQVLRAIEGITPRPVAETLARVRSAVLDDGLPRLGELLALDQGGPTAPPVSLDDPVLAQAAASVARVSGTAWACGVSQTGTGFVLTADRVVTNAHVVAGVDTPIVELPGQPAREGRIVYFNTTNDLAVIAVDDLQVAPLAVVSPIAVGTAAVIQGYPYGGPFTMVNAAVISTGSPPVPDIYEESTTPREIYGLAADVQPGNSGGPLLTAEGAVAGVVFARADADEQRGYAMTTTELEPVLLAAPGLSDPVGTGRCTS</sequence>
<evidence type="ECO:0000256" key="1">
    <source>
        <dbReference type="ARBA" id="ARBA00004141"/>
    </source>
</evidence>
<keyword evidence="3 5" id="KW-1133">Transmembrane helix</keyword>
<dbReference type="InterPro" id="IPR047680">
    <property type="entry name" value="MarP-like"/>
</dbReference>
<evidence type="ECO:0000256" key="5">
    <source>
        <dbReference type="SAM" id="Phobius"/>
    </source>
</evidence>
<accession>A0A1G7ZC30</accession>
<keyword evidence="7" id="KW-1185">Reference proteome</keyword>
<dbReference type="Proteomes" id="UP000199009">
    <property type="component" value="Chromosome I"/>
</dbReference>
<dbReference type="Pfam" id="PF02674">
    <property type="entry name" value="Colicin_V"/>
    <property type="match status" value="1"/>
</dbReference>
<organism evidence="6 7">
    <name type="scientific">Microbacterium pygmaeum</name>
    <dbReference type="NCBI Taxonomy" id="370764"/>
    <lineage>
        <taxon>Bacteria</taxon>
        <taxon>Bacillati</taxon>
        <taxon>Actinomycetota</taxon>
        <taxon>Actinomycetes</taxon>
        <taxon>Micrococcales</taxon>
        <taxon>Microbacteriaceae</taxon>
        <taxon>Microbacterium</taxon>
    </lineage>
</organism>